<protein>
    <submittedName>
        <fullName evidence="1">Uncharacterized protein</fullName>
    </submittedName>
</protein>
<evidence type="ECO:0000313" key="1">
    <source>
        <dbReference type="EMBL" id="WNY26211.1"/>
    </source>
</evidence>
<dbReference type="AlphaFoldDB" id="A0AA96ZW62"/>
<proteinExistence type="predicted"/>
<dbReference type="EMBL" id="CP131060">
    <property type="protein sequence ID" value="WNY26211.1"/>
    <property type="molecule type" value="Genomic_DNA"/>
</dbReference>
<name>A0AA96ZW62_9EURY</name>
<reference evidence="1 2" key="1">
    <citation type="submission" date="2023-07" db="EMBL/GenBank/DDBJ databases">
        <title>Closed genoem sequence of Methanosarcinaceae archaeon Ac7.</title>
        <authorList>
            <person name="Poehlein A."/>
            <person name="Protasov E."/>
            <person name="Platt K."/>
            <person name="Reeh H."/>
            <person name="Daniel R."/>
            <person name="Brune A."/>
        </authorList>
    </citation>
    <scope>NUCLEOTIDE SEQUENCE [LARGE SCALE GENOMIC DNA]</scope>
    <source>
        <strain evidence="1 2">Ac7</strain>
    </source>
</reference>
<organism evidence="1 2">
    <name type="scientific">Methanolapillus millepedarum</name>
    <dbReference type="NCBI Taxonomy" id="3028296"/>
    <lineage>
        <taxon>Archaea</taxon>
        <taxon>Methanobacteriati</taxon>
        <taxon>Methanobacteriota</taxon>
        <taxon>Stenosarchaea group</taxon>
        <taxon>Methanomicrobia</taxon>
        <taxon>Methanosarcinales</taxon>
        <taxon>Methanosarcinaceae</taxon>
        <taxon>Methanolapillus</taxon>
    </lineage>
</organism>
<dbReference type="GeneID" id="89230878"/>
<keyword evidence="2" id="KW-1185">Reference proteome</keyword>
<evidence type="ECO:0000313" key="2">
    <source>
        <dbReference type="Proteomes" id="UP001303587"/>
    </source>
</evidence>
<gene>
    <name evidence="1" type="ORF">MsAc7_17840</name>
</gene>
<accession>A0AA96ZW62</accession>
<dbReference type="RefSeq" id="WP_338102539.1">
    <property type="nucleotide sequence ID" value="NZ_CP131060.1"/>
</dbReference>
<dbReference type="Proteomes" id="UP001303587">
    <property type="component" value="Chromosome"/>
</dbReference>
<sequence length="189" mass="21849">MKEHGDTVDSLGEVFDIGPKTVRLKLGGHISFSPAELDYLITKYKLSDEEIKRAFIGDSDEFLLKKMKEHGDTVKSVSDELNMTEEKFKNKLSHKEKFTEDEVYFLINKYHLSVKDSRRAFSSHIKMLRTQKRIYAKNEKTGEEKIFVTVAAAADFFMISPTIIPTYIKNSKRLPGKGKDWEVRYGEED</sequence>